<accession>A0AAU8RRN8</accession>
<protein>
    <submittedName>
        <fullName evidence="1">Uncharacterized protein</fullName>
    </submittedName>
</protein>
<dbReference type="Proteomes" id="UP000033260">
    <property type="component" value="Chromosome"/>
</dbReference>
<evidence type="ECO:0000313" key="2">
    <source>
        <dbReference type="Proteomes" id="UP000033260"/>
    </source>
</evidence>
<dbReference type="EMBL" id="CP010979">
    <property type="protein sequence ID" value="AJQ45876.1"/>
    <property type="molecule type" value="Genomic_DNA"/>
</dbReference>
<evidence type="ECO:0000313" key="1">
    <source>
        <dbReference type="EMBL" id="AJQ45876.1"/>
    </source>
</evidence>
<reference evidence="1 2" key="1">
    <citation type="submission" date="2015-02" db="EMBL/GenBank/DDBJ databases">
        <title>Complete Genome Sequencing of Pseudomonas putida S13.1.2.</title>
        <authorList>
            <person name="Chong T.M."/>
            <person name="Chan K.G."/>
            <person name="Dessaux Y."/>
        </authorList>
    </citation>
    <scope>NUCLEOTIDE SEQUENCE [LARGE SCALE GENOMIC DNA]</scope>
    <source>
        <strain evidence="1 2">S13.1.2</strain>
    </source>
</reference>
<organism evidence="1 2">
    <name type="scientific">Pseudomonas putida S13.1.2</name>
    <dbReference type="NCBI Taxonomy" id="1384061"/>
    <lineage>
        <taxon>Bacteria</taxon>
        <taxon>Pseudomonadati</taxon>
        <taxon>Pseudomonadota</taxon>
        <taxon>Gammaproteobacteria</taxon>
        <taxon>Pseudomonadales</taxon>
        <taxon>Pseudomonadaceae</taxon>
        <taxon>Pseudomonas</taxon>
    </lineage>
</organism>
<gene>
    <name evidence="1" type="ORF">N805_00915</name>
</gene>
<sequence>MFKPVFKSIDNKQYRVEGFSYDPVAPLGERIKPFRAKSIGDKVWERHHEGVSLSGQFYVSEDRTLFVRDLLVPAEGIGMMPLEPFADRFREEGFTLMNVNPTHAEVFEGGRIGHDSNTIVVNGSKMTDYSKRDLTMPGLNAAIRKGRPEPEKN</sequence>
<proteinExistence type="predicted"/>
<dbReference type="AlphaFoldDB" id="A0AAU8RRN8"/>
<name>A0AAU8RRN8_PSEPU</name>